<proteinExistence type="predicted"/>
<dbReference type="Proteomes" id="UP001501570">
    <property type="component" value="Unassembled WGS sequence"/>
</dbReference>
<dbReference type="InterPro" id="IPR046867">
    <property type="entry name" value="AldOxase/xan_DH_MoCoBD2"/>
</dbReference>
<keyword evidence="1" id="KW-0500">Molybdenum</keyword>
<name>A0ABP9S8J5_9ACTN</name>
<dbReference type="Gene3D" id="3.90.1170.50">
    <property type="entry name" value="Aldehyde oxidase/xanthine dehydrogenase, a/b hammerhead"/>
    <property type="match status" value="1"/>
</dbReference>
<feature type="domain" description="Aldehyde oxidase/xanthine dehydrogenase a/b hammerhead" evidence="3">
    <location>
        <begin position="24"/>
        <end position="137"/>
    </location>
</feature>
<keyword evidence="2" id="KW-0560">Oxidoreductase</keyword>
<keyword evidence="5" id="KW-1185">Reference proteome</keyword>
<dbReference type="SUPFAM" id="SSF54665">
    <property type="entry name" value="CO dehydrogenase molybdoprotein N-domain-like"/>
    <property type="match status" value="1"/>
</dbReference>
<evidence type="ECO:0000256" key="1">
    <source>
        <dbReference type="ARBA" id="ARBA00022505"/>
    </source>
</evidence>
<dbReference type="SMART" id="SM01008">
    <property type="entry name" value="Ald_Xan_dh_C"/>
    <property type="match status" value="1"/>
</dbReference>
<dbReference type="Gene3D" id="3.30.365.10">
    <property type="entry name" value="Aldehyde oxidase/xanthine dehydrogenase, molybdopterin binding domain"/>
    <property type="match status" value="4"/>
</dbReference>
<dbReference type="InterPro" id="IPR037165">
    <property type="entry name" value="AldOxase/xan_DH_Mopterin-bd_sf"/>
</dbReference>
<evidence type="ECO:0000259" key="3">
    <source>
        <dbReference type="SMART" id="SM01008"/>
    </source>
</evidence>
<dbReference type="InterPro" id="IPR016208">
    <property type="entry name" value="Ald_Oxase/xanthine_DH-like"/>
</dbReference>
<dbReference type="PANTHER" id="PTHR11908:SF132">
    <property type="entry name" value="ALDEHYDE OXIDASE 1-RELATED"/>
    <property type="match status" value="1"/>
</dbReference>
<dbReference type="PANTHER" id="PTHR11908">
    <property type="entry name" value="XANTHINE DEHYDROGENASE"/>
    <property type="match status" value="1"/>
</dbReference>
<dbReference type="Pfam" id="PF01315">
    <property type="entry name" value="Ald_Xan_dh_C"/>
    <property type="match status" value="1"/>
</dbReference>
<gene>
    <name evidence="4" type="ORF">GCM10023322_53030</name>
</gene>
<evidence type="ECO:0000313" key="5">
    <source>
        <dbReference type="Proteomes" id="UP001501570"/>
    </source>
</evidence>
<dbReference type="SUPFAM" id="SSF56003">
    <property type="entry name" value="Molybdenum cofactor-binding domain"/>
    <property type="match status" value="1"/>
</dbReference>
<dbReference type="InterPro" id="IPR000674">
    <property type="entry name" value="Ald_Oxase/Xan_DH_a/b"/>
</dbReference>
<comment type="caution">
    <text evidence="4">The sequence shown here is derived from an EMBL/GenBank/DDBJ whole genome shotgun (WGS) entry which is preliminary data.</text>
</comment>
<organism evidence="4 5">
    <name type="scientific">Rugosimonospora acidiphila</name>
    <dbReference type="NCBI Taxonomy" id="556531"/>
    <lineage>
        <taxon>Bacteria</taxon>
        <taxon>Bacillati</taxon>
        <taxon>Actinomycetota</taxon>
        <taxon>Actinomycetes</taxon>
        <taxon>Micromonosporales</taxon>
        <taxon>Micromonosporaceae</taxon>
        <taxon>Rugosimonospora</taxon>
    </lineage>
</organism>
<protein>
    <submittedName>
        <fullName evidence="4">Xanthine dehydrogenase family protein molybdopterin-binding subunit</fullName>
    </submittedName>
</protein>
<dbReference type="Pfam" id="PF20256">
    <property type="entry name" value="MoCoBD_2"/>
    <property type="match status" value="1"/>
</dbReference>
<reference evidence="5" key="1">
    <citation type="journal article" date="2019" name="Int. J. Syst. Evol. Microbiol.">
        <title>The Global Catalogue of Microorganisms (GCM) 10K type strain sequencing project: providing services to taxonomists for standard genome sequencing and annotation.</title>
        <authorList>
            <consortium name="The Broad Institute Genomics Platform"/>
            <consortium name="The Broad Institute Genome Sequencing Center for Infectious Disease"/>
            <person name="Wu L."/>
            <person name="Ma J."/>
        </authorList>
    </citation>
    <scope>NUCLEOTIDE SEQUENCE [LARGE SCALE GENOMIC DNA]</scope>
    <source>
        <strain evidence="5">JCM 18304</strain>
    </source>
</reference>
<evidence type="ECO:0000256" key="2">
    <source>
        <dbReference type="ARBA" id="ARBA00023002"/>
    </source>
</evidence>
<accession>A0ABP9S8J5</accession>
<dbReference type="InterPro" id="IPR036856">
    <property type="entry name" value="Ald_Oxase/Xan_DH_a/b_sf"/>
</dbReference>
<dbReference type="RefSeq" id="WP_345634042.1">
    <property type="nucleotide sequence ID" value="NZ_BAABJQ010000018.1"/>
</dbReference>
<evidence type="ECO:0000313" key="4">
    <source>
        <dbReference type="EMBL" id="GAA5192763.1"/>
    </source>
</evidence>
<dbReference type="EMBL" id="BAABJQ010000018">
    <property type="protein sequence ID" value="GAA5192763.1"/>
    <property type="molecule type" value="Genomic_DNA"/>
</dbReference>
<sequence>MVEGEMARRGGWAPARREDARLVRGAGCFVGDLRVPGCLEAAFVRGAVAHGELRGVHVAQARRMPRVAVVWSASDLPQVPLTPPMLGIKAAKGRPWPALATDRVRYAGQPVALVLAADRYAAEDARDAVRVDVAPLPVLLDPTRAADSEVLLFPGEPNVAVDKDFGDPIDDAVWRDAAVVVEGRYRQQLLAHTSMEARAILIRPEGADGLTVWCSHQAPHRLRGDLANALGLSRQRIRVVVPDVGGAFGGKSETYPEYLALAVAARELGRPVRWLEDRAEALTGPPHGRGQNQRTRMAADADGRILAYQLEIDADIGGYPHLGAFVPLNSSVLAAGAYRTPRVHVRARAVLTTTAPTSPYRGAGRPEAATAIERTVDLLARRLGLDPAELRLRNFIRPDELPYQTPTGFTYDSGDYAAALRLAMRTVDYEGWRAEQARRREGGVEPPLGIGICSYVERSGNASEFGSVEACPDGRFIALSGCCSTGQGHETSFPQVVAAVLGVEPELIRLVEADTALVPRGIGSYSSRSMQTGGAALHQAAGALIELARGRLAERLSVPIERIRYHAGTVSADGESMSLGALAAATGPLRTDEVVDPPQAVPFGTYIAVVEVDPELGSVRVLRIVAVDDYGVVVNPVIVHGQTAGSVVQGLGQSLYEQVRYDDDGLPSTLTLLDYLIPTMSEVPPLTLAETCSPNPNTALGAKGAGEAGCIGTPAAILNAVADALDLDDPNVLQTPLTPYACWEAARTGSGRSAARRAPLRVEATR</sequence>
<dbReference type="InterPro" id="IPR008274">
    <property type="entry name" value="AldOxase/xan_DH_MoCoBD1"/>
</dbReference>
<dbReference type="Pfam" id="PF02738">
    <property type="entry name" value="MoCoBD_1"/>
    <property type="match status" value="1"/>
</dbReference>